<keyword evidence="2" id="KW-1185">Reference proteome</keyword>
<reference evidence="1 2" key="1">
    <citation type="journal article" date="2022" name="Nat. Ecol. Evol.">
        <title>A masculinizing supergene underlies an exaggerated male reproductive morph in a spider.</title>
        <authorList>
            <person name="Hendrickx F."/>
            <person name="De Corte Z."/>
            <person name="Sonet G."/>
            <person name="Van Belleghem S.M."/>
            <person name="Kostlbacher S."/>
            <person name="Vangestel C."/>
        </authorList>
    </citation>
    <scope>NUCLEOTIDE SEQUENCE [LARGE SCALE GENOMIC DNA]</scope>
    <source>
        <strain evidence="1">W744_W776</strain>
    </source>
</reference>
<comment type="caution">
    <text evidence="1">The sequence shown here is derived from an EMBL/GenBank/DDBJ whole genome shotgun (WGS) entry which is preliminary data.</text>
</comment>
<evidence type="ECO:0000313" key="2">
    <source>
        <dbReference type="Proteomes" id="UP000827092"/>
    </source>
</evidence>
<proteinExistence type="predicted"/>
<accession>A0AAV6URJ4</accession>
<dbReference type="Proteomes" id="UP000827092">
    <property type="component" value="Unassembled WGS sequence"/>
</dbReference>
<name>A0AAV6URJ4_9ARAC</name>
<dbReference type="EMBL" id="JAFNEN010000321">
    <property type="protein sequence ID" value="KAG8185911.1"/>
    <property type="molecule type" value="Genomic_DNA"/>
</dbReference>
<protein>
    <submittedName>
        <fullName evidence="1">Uncharacterized protein</fullName>
    </submittedName>
</protein>
<organism evidence="1 2">
    <name type="scientific">Oedothorax gibbosus</name>
    <dbReference type="NCBI Taxonomy" id="931172"/>
    <lineage>
        <taxon>Eukaryota</taxon>
        <taxon>Metazoa</taxon>
        <taxon>Ecdysozoa</taxon>
        <taxon>Arthropoda</taxon>
        <taxon>Chelicerata</taxon>
        <taxon>Arachnida</taxon>
        <taxon>Araneae</taxon>
        <taxon>Araneomorphae</taxon>
        <taxon>Entelegynae</taxon>
        <taxon>Araneoidea</taxon>
        <taxon>Linyphiidae</taxon>
        <taxon>Erigoninae</taxon>
        <taxon>Oedothorax</taxon>
    </lineage>
</organism>
<gene>
    <name evidence="1" type="ORF">JTE90_028909</name>
</gene>
<dbReference type="AlphaFoldDB" id="A0AAV6URJ4"/>
<sequence length="70" mass="7814">MPLSTSLVIEMLVATTAKRRSMSTNTSTYRVTTTPLLQTLHFTFEAISSQISAPEAKSDPPYVNQTNNHW</sequence>
<evidence type="ECO:0000313" key="1">
    <source>
        <dbReference type="EMBL" id="KAG8185911.1"/>
    </source>
</evidence>